<dbReference type="InterPro" id="IPR008984">
    <property type="entry name" value="SMAD_FHA_dom_sf"/>
</dbReference>
<keyword evidence="4 7" id="KW-0547">Nucleotide-binding</keyword>
<comment type="similarity">
    <text evidence="1">Belongs to the protein kinase superfamily. CAMK Ser/Thr protein kinase family. CHEK2 subfamily.</text>
</comment>
<dbReference type="GO" id="GO:0004674">
    <property type="term" value="F:protein serine/threonine kinase activity"/>
    <property type="evidence" value="ECO:0007669"/>
    <property type="project" value="UniProtKB-KW"/>
</dbReference>
<name>A0A1Y1ZXY1_9FUNG</name>
<dbReference type="Pfam" id="PF00069">
    <property type="entry name" value="Pkinase"/>
    <property type="match status" value="1"/>
</dbReference>
<keyword evidence="5 11" id="KW-0418">Kinase</keyword>
<dbReference type="SUPFAM" id="SSF56112">
    <property type="entry name" value="Protein kinase-like (PK-like)"/>
    <property type="match status" value="1"/>
</dbReference>
<evidence type="ECO:0000256" key="1">
    <source>
        <dbReference type="ARBA" id="ARBA00005575"/>
    </source>
</evidence>
<proteinExistence type="inferred from homology"/>
<dbReference type="OrthoDB" id="407410at2759"/>
<dbReference type="PROSITE" id="PS50011">
    <property type="entry name" value="PROTEIN_KINASE_DOM"/>
    <property type="match status" value="1"/>
</dbReference>
<dbReference type="Proteomes" id="UP000193920">
    <property type="component" value="Unassembled WGS sequence"/>
</dbReference>
<evidence type="ECO:0000313" key="12">
    <source>
        <dbReference type="Proteomes" id="UP000193920"/>
    </source>
</evidence>
<evidence type="ECO:0000256" key="6">
    <source>
        <dbReference type="ARBA" id="ARBA00022840"/>
    </source>
</evidence>
<dbReference type="InterPro" id="IPR000253">
    <property type="entry name" value="FHA_dom"/>
</dbReference>
<dbReference type="SMART" id="SM00220">
    <property type="entry name" value="S_TKc"/>
    <property type="match status" value="1"/>
</dbReference>
<dbReference type="FunFam" id="3.30.200.20:FF:000315">
    <property type="entry name" value="Calcium-dependent protein kinase 3"/>
    <property type="match status" value="1"/>
</dbReference>
<dbReference type="EMBL" id="MCOG01000344">
    <property type="protein sequence ID" value="ORY15092.1"/>
    <property type="molecule type" value="Genomic_DNA"/>
</dbReference>
<keyword evidence="2" id="KW-0723">Serine/threonine-protein kinase</keyword>
<keyword evidence="3" id="KW-0808">Transferase</keyword>
<evidence type="ECO:0000259" key="9">
    <source>
        <dbReference type="PROSITE" id="PS50006"/>
    </source>
</evidence>
<evidence type="ECO:0000256" key="2">
    <source>
        <dbReference type="ARBA" id="ARBA00022527"/>
    </source>
</evidence>
<gene>
    <name evidence="11" type="ORF">LY90DRAFT_517935</name>
</gene>
<reference evidence="11 12" key="1">
    <citation type="submission" date="2016-08" db="EMBL/GenBank/DDBJ databases">
        <title>A Parts List for Fungal Cellulosomes Revealed by Comparative Genomics.</title>
        <authorList>
            <consortium name="DOE Joint Genome Institute"/>
            <person name="Haitjema C.H."/>
            <person name="Gilmore S.P."/>
            <person name="Henske J.K."/>
            <person name="Solomon K.V."/>
            <person name="De Groot R."/>
            <person name="Kuo A."/>
            <person name="Mondo S.J."/>
            <person name="Salamov A.A."/>
            <person name="Labutti K."/>
            <person name="Zhao Z."/>
            <person name="Chiniquy J."/>
            <person name="Barry K."/>
            <person name="Brewer H.M."/>
            <person name="Purvine S.O."/>
            <person name="Wright A.T."/>
            <person name="Boxma B."/>
            <person name="Van Alen T."/>
            <person name="Hackstein J.H."/>
            <person name="Baker S.E."/>
            <person name="Grigoriev I.V."/>
            <person name="O'Malley M.A."/>
        </authorList>
    </citation>
    <scope>NUCLEOTIDE SEQUENCE [LARGE SCALE GENOMIC DNA]</scope>
    <source>
        <strain evidence="11 12">G1</strain>
    </source>
</reference>
<evidence type="ECO:0000259" key="10">
    <source>
        <dbReference type="PROSITE" id="PS50011"/>
    </source>
</evidence>
<evidence type="ECO:0000256" key="8">
    <source>
        <dbReference type="SAM" id="MobiDB-lite"/>
    </source>
</evidence>
<dbReference type="FunFam" id="1.10.510.10:FF:000571">
    <property type="entry name" value="Maternal embryonic leucine zipper kinase"/>
    <property type="match status" value="1"/>
</dbReference>
<evidence type="ECO:0000256" key="3">
    <source>
        <dbReference type="ARBA" id="ARBA00022679"/>
    </source>
</evidence>
<dbReference type="InterPro" id="IPR011009">
    <property type="entry name" value="Kinase-like_dom_sf"/>
</dbReference>
<comment type="caution">
    <text evidence="11">The sequence shown here is derived from an EMBL/GenBank/DDBJ whole genome shotgun (WGS) entry which is preliminary data.</text>
</comment>
<dbReference type="InterPro" id="IPR008271">
    <property type="entry name" value="Ser/Thr_kinase_AS"/>
</dbReference>
<keyword evidence="12" id="KW-1185">Reference proteome</keyword>
<keyword evidence="6 7" id="KW-0067">ATP-binding</keyword>
<sequence>MEYRECVNEPALKFEKKKNIEMMANEISKYYTCISHTTNTSNNEKLIKNHSLPTNVIASSFNSCISFQTNPHKNNESNIKNDNNIINKNQKECSEMIVETQQKLQNLKLESHINTLPIDLYSKFIKEENLKNKFPLIIQKLLIMVKKRSNKRKLNFNANSIVCENERSFKKQYSCSPEKISEIKKLRSSNISINNTDNSNQINNPNEISEHNNNNNNNDNNNNNSPNLKYSFNINPCEINKNNNVNNVNIINMKHNVKDNINFKLQKNNYEYSSDDDSDEESDYKKINRNLNNADCWGILQSINPKFSTIYLKKSNFNNECTIGRNKKCNIWINIPQVSGHHCRIYYVNIFKENSYINSYGTFVNETLVGKGNTVNLYNGQSIDLYKSRNKEKFFIFLVPNNGIVPEKSPEVGYTICNDIGSGSFGRVCKGIRKSDNLEVAIKIVNKSKLNSKPGANLMKYLEREVNILKSIQHENIIQLFDVYEDSTNVYLVLELAKGGELLSRIKLFQKLNENQTRIVMKQLFSALEYLHSQGIAHRDLKPENILMISRNSNNFSIKLSDFGLSRFVDDNLNMRTLCGTPNYTAPEVFDKNIKNYTIAVDMWSCGVIMYICLCGYPPFSRRNSKYPLKTQILNGLYSFKPEHWSNVSPEAISLIKSLLQVNPENRLNVSQALNHPFFKNDDSMQIDYEYKRKRRIQTSNNEQSAISSKSEI</sequence>
<dbReference type="PANTHER" id="PTHR24347">
    <property type="entry name" value="SERINE/THREONINE-PROTEIN KINASE"/>
    <property type="match status" value="1"/>
</dbReference>
<dbReference type="Gene3D" id="1.10.510.10">
    <property type="entry name" value="Transferase(Phosphotransferase) domain 1"/>
    <property type="match status" value="1"/>
</dbReference>
<dbReference type="SMART" id="SM00240">
    <property type="entry name" value="FHA"/>
    <property type="match status" value="1"/>
</dbReference>
<dbReference type="STRING" id="1754190.A0A1Y1ZXY1"/>
<dbReference type="Gene3D" id="2.60.200.20">
    <property type="match status" value="1"/>
</dbReference>
<feature type="binding site" evidence="7">
    <location>
        <position position="443"/>
    </location>
    <ligand>
        <name>ATP</name>
        <dbReference type="ChEBI" id="CHEBI:30616"/>
    </ligand>
</feature>
<dbReference type="InterPro" id="IPR000719">
    <property type="entry name" value="Prot_kinase_dom"/>
</dbReference>
<evidence type="ECO:0000256" key="4">
    <source>
        <dbReference type="ARBA" id="ARBA00022741"/>
    </source>
</evidence>
<organism evidence="11 12">
    <name type="scientific">Neocallimastix californiae</name>
    <dbReference type="NCBI Taxonomy" id="1754190"/>
    <lineage>
        <taxon>Eukaryota</taxon>
        <taxon>Fungi</taxon>
        <taxon>Fungi incertae sedis</taxon>
        <taxon>Chytridiomycota</taxon>
        <taxon>Chytridiomycota incertae sedis</taxon>
        <taxon>Neocallimastigomycetes</taxon>
        <taxon>Neocallimastigales</taxon>
        <taxon>Neocallimastigaceae</taxon>
        <taxon>Neocallimastix</taxon>
    </lineage>
</organism>
<feature type="domain" description="FHA" evidence="9">
    <location>
        <begin position="321"/>
        <end position="369"/>
    </location>
</feature>
<dbReference type="GO" id="GO:0005524">
    <property type="term" value="F:ATP binding"/>
    <property type="evidence" value="ECO:0007669"/>
    <property type="project" value="UniProtKB-UniRule"/>
</dbReference>
<evidence type="ECO:0000256" key="5">
    <source>
        <dbReference type="ARBA" id="ARBA00022777"/>
    </source>
</evidence>
<protein>
    <submittedName>
        <fullName evidence="11">Pkinase-domain-containing protein</fullName>
    </submittedName>
</protein>
<feature type="domain" description="Protein kinase" evidence="10">
    <location>
        <begin position="414"/>
        <end position="679"/>
    </location>
</feature>
<feature type="region of interest" description="Disordered" evidence="8">
    <location>
        <begin position="191"/>
        <end position="227"/>
    </location>
</feature>
<dbReference type="PROSITE" id="PS50006">
    <property type="entry name" value="FHA_DOMAIN"/>
    <property type="match status" value="1"/>
</dbReference>
<dbReference type="CDD" id="cd05117">
    <property type="entry name" value="STKc_CAMK"/>
    <property type="match status" value="1"/>
</dbReference>
<evidence type="ECO:0000313" key="11">
    <source>
        <dbReference type="EMBL" id="ORY15092.1"/>
    </source>
</evidence>
<accession>A0A1Y1ZXY1</accession>
<dbReference type="AlphaFoldDB" id="A0A1Y1ZXY1"/>
<dbReference type="PROSITE" id="PS00108">
    <property type="entry name" value="PROTEIN_KINASE_ST"/>
    <property type="match status" value="1"/>
</dbReference>
<dbReference type="Pfam" id="PF00498">
    <property type="entry name" value="FHA"/>
    <property type="match status" value="1"/>
</dbReference>
<dbReference type="InterPro" id="IPR017441">
    <property type="entry name" value="Protein_kinase_ATP_BS"/>
</dbReference>
<dbReference type="PROSITE" id="PS00107">
    <property type="entry name" value="PROTEIN_KINASE_ATP"/>
    <property type="match status" value="1"/>
</dbReference>
<dbReference type="SUPFAM" id="SSF49879">
    <property type="entry name" value="SMAD/FHA domain"/>
    <property type="match status" value="1"/>
</dbReference>
<evidence type="ECO:0000256" key="7">
    <source>
        <dbReference type="PROSITE-ProRule" id="PRU10141"/>
    </source>
</evidence>